<dbReference type="InterPro" id="IPR006225">
    <property type="entry name" value="PsdUridine_synth_RluC/D"/>
</dbReference>
<dbReference type="InterPro" id="IPR050188">
    <property type="entry name" value="RluA_PseudoU_synthase"/>
</dbReference>
<dbReference type="GO" id="GO:0000455">
    <property type="term" value="P:enzyme-directed rRNA pseudouridine synthesis"/>
    <property type="evidence" value="ECO:0007669"/>
    <property type="project" value="TreeGrafter"/>
</dbReference>
<dbReference type="STRING" id="1324314.BVG16_06260"/>
<dbReference type="EMBL" id="MSZX01000002">
    <property type="protein sequence ID" value="OPA80333.1"/>
    <property type="molecule type" value="Genomic_DNA"/>
</dbReference>
<comment type="catalytic activity">
    <reaction evidence="1 4">
        <text>a uridine in RNA = a pseudouridine in RNA</text>
        <dbReference type="Rhea" id="RHEA:48348"/>
        <dbReference type="Rhea" id="RHEA-COMP:12068"/>
        <dbReference type="Rhea" id="RHEA-COMP:12069"/>
        <dbReference type="ChEBI" id="CHEBI:65314"/>
        <dbReference type="ChEBI" id="CHEBI:65315"/>
    </reaction>
</comment>
<name>A0A1T2XKZ1_9BACL</name>
<feature type="domain" description="Pseudouridine synthase RsuA/RluA-like" evidence="5">
    <location>
        <begin position="78"/>
        <end position="228"/>
    </location>
</feature>
<dbReference type="Proteomes" id="UP000190188">
    <property type="component" value="Unassembled WGS sequence"/>
</dbReference>
<dbReference type="GO" id="GO:0009982">
    <property type="term" value="F:pseudouridine synthase activity"/>
    <property type="evidence" value="ECO:0007669"/>
    <property type="project" value="InterPro"/>
</dbReference>
<dbReference type="Gene3D" id="3.30.2350.10">
    <property type="entry name" value="Pseudouridine synthase"/>
    <property type="match status" value="1"/>
</dbReference>
<sequence length="287" mass="32640">MEHGIRPAQWVRKGEWLVTTAPQSSLHLPERFARKLMQQGDVQTTGDRLRIRLFRDEEDATPPYWMDLEILYEDDFCLVVNKPAGMLVHPTVPGQQETLANAVASYYACTGQKLRVRHIHRLDENTTGPVLYAKNEFSQLILDAAMREKAIERIYVAFVQGQVSSTLLKIDAPIGKDRHHNNRRRVSPSGDAAVTHVEVVETYPDADVSLVRLQLETGRTHQIRVHLSYAGHPLLGDALYGGSTTYASYQALHGEELRFQHPLHRDEISVKAPWTPLFNTLRSTFNR</sequence>
<dbReference type="GO" id="GO:0140098">
    <property type="term" value="F:catalytic activity, acting on RNA"/>
    <property type="evidence" value="ECO:0007669"/>
    <property type="project" value="UniProtKB-ARBA"/>
</dbReference>
<organism evidence="6 7">
    <name type="scientific">Paenibacillus selenitireducens</name>
    <dbReference type="NCBI Taxonomy" id="1324314"/>
    <lineage>
        <taxon>Bacteria</taxon>
        <taxon>Bacillati</taxon>
        <taxon>Bacillota</taxon>
        <taxon>Bacilli</taxon>
        <taxon>Bacillales</taxon>
        <taxon>Paenibacillaceae</taxon>
        <taxon>Paenibacillus</taxon>
    </lineage>
</organism>
<evidence type="ECO:0000256" key="1">
    <source>
        <dbReference type="ARBA" id="ARBA00000073"/>
    </source>
</evidence>
<comment type="caution">
    <text evidence="6">The sequence shown here is derived from an EMBL/GenBank/DDBJ whole genome shotgun (WGS) entry which is preliminary data.</text>
</comment>
<evidence type="ECO:0000256" key="3">
    <source>
        <dbReference type="PIRSR" id="PIRSR606225-1"/>
    </source>
</evidence>
<evidence type="ECO:0000256" key="2">
    <source>
        <dbReference type="ARBA" id="ARBA00010876"/>
    </source>
</evidence>
<evidence type="ECO:0000256" key="4">
    <source>
        <dbReference type="RuleBase" id="RU362028"/>
    </source>
</evidence>
<accession>A0A1T2XKZ1</accession>
<dbReference type="SUPFAM" id="SSF55120">
    <property type="entry name" value="Pseudouridine synthase"/>
    <property type="match status" value="1"/>
</dbReference>
<comment type="similarity">
    <text evidence="2 4">Belongs to the pseudouridine synthase RluA family.</text>
</comment>
<evidence type="ECO:0000259" key="5">
    <source>
        <dbReference type="Pfam" id="PF00849"/>
    </source>
</evidence>
<feature type="active site" evidence="3">
    <location>
        <position position="123"/>
    </location>
</feature>
<evidence type="ECO:0000313" key="7">
    <source>
        <dbReference type="Proteomes" id="UP000190188"/>
    </source>
</evidence>
<keyword evidence="4" id="KW-0413">Isomerase</keyword>
<evidence type="ECO:0000313" key="6">
    <source>
        <dbReference type="EMBL" id="OPA80333.1"/>
    </source>
</evidence>
<dbReference type="PANTHER" id="PTHR21600">
    <property type="entry name" value="MITOCHONDRIAL RNA PSEUDOURIDINE SYNTHASE"/>
    <property type="match status" value="1"/>
</dbReference>
<dbReference type="PANTHER" id="PTHR21600:SF71">
    <property type="entry name" value="PSEUDOURIDINE SYNTHASE"/>
    <property type="match status" value="1"/>
</dbReference>
<dbReference type="Pfam" id="PF00849">
    <property type="entry name" value="PseudoU_synth_2"/>
    <property type="match status" value="1"/>
</dbReference>
<reference evidence="6 7" key="1">
    <citation type="submission" date="2017-01" db="EMBL/GenBank/DDBJ databases">
        <title>Genome analysis of Paenibacillus selenitrireducens ES3-24.</title>
        <authorList>
            <person name="Xu D."/>
            <person name="Yao R."/>
            <person name="Zheng S."/>
        </authorList>
    </citation>
    <scope>NUCLEOTIDE SEQUENCE [LARGE SCALE GENOMIC DNA]</scope>
    <source>
        <strain evidence="6 7">ES3-24</strain>
    </source>
</reference>
<protein>
    <recommendedName>
        <fullName evidence="4">Pseudouridine synthase</fullName>
        <ecNumber evidence="4">5.4.99.-</ecNumber>
    </recommendedName>
</protein>
<proteinExistence type="inferred from homology"/>
<comment type="function">
    <text evidence="4">Responsible for synthesis of pseudouridine from uracil.</text>
</comment>
<dbReference type="GO" id="GO:0003723">
    <property type="term" value="F:RNA binding"/>
    <property type="evidence" value="ECO:0007669"/>
    <property type="project" value="InterPro"/>
</dbReference>
<dbReference type="NCBIfam" id="TIGR00005">
    <property type="entry name" value="rluA_subfam"/>
    <property type="match status" value="1"/>
</dbReference>
<gene>
    <name evidence="6" type="ORF">BVG16_06260</name>
</gene>
<dbReference type="CDD" id="cd02869">
    <property type="entry name" value="PseudoU_synth_RluA_like"/>
    <property type="match status" value="1"/>
</dbReference>
<dbReference type="EC" id="5.4.99.-" evidence="4"/>
<dbReference type="AlphaFoldDB" id="A0A1T2XKZ1"/>
<keyword evidence="7" id="KW-1185">Reference proteome</keyword>
<dbReference type="InterPro" id="IPR006145">
    <property type="entry name" value="PsdUridine_synth_RsuA/RluA"/>
</dbReference>
<dbReference type="InterPro" id="IPR020103">
    <property type="entry name" value="PsdUridine_synth_cat_dom_sf"/>
</dbReference>